<evidence type="ECO:0000313" key="2">
    <source>
        <dbReference type="Proteomes" id="UP000239649"/>
    </source>
</evidence>
<reference evidence="1 2" key="1">
    <citation type="journal article" date="2018" name="Plant J.">
        <title>Genome sequences of Chlorella sorokiniana UTEX 1602 and Micractinium conductrix SAG 241.80: implications to maltose excretion by a green alga.</title>
        <authorList>
            <person name="Arriola M.B."/>
            <person name="Velmurugan N."/>
            <person name="Zhang Y."/>
            <person name="Plunkett M.H."/>
            <person name="Hondzo H."/>
            <person name="Barney B.M."/>
        </authorList>
    </citation>
    <scope>NUCLEOTIDE SEQUENCE [LARGE SCALE GENOMIC DNA]</scope>
    <source>
        <strain evidence="1 2">SAG 241.80</strain>
    </source>
</reference>
<keyword evidence="1" id="KW-0418">Kinase</keyword>
<dbReference type="Proteomes" id="UP000239649">
    <property type="component" value="Unassembled WGS sequence"/>
</dbReference>
<proteinExistence type="predicted"/>
<evidence type="ECO:0000313" key="1">
    <source>
        <dbReference type="EMBL" id="PSC69320.1"/>
    </source>
</evidence>
<organism evidence="1 2">
    <name type="scientific">Micractinium conductrix</name>
    <dbReference type="NCBI Taxonomy" id="554055"/>
    <lineage>
        <taxon>Eukaryota</taxon>
        <taxon>Viridiplantae</taxon>
        <taxon>Chlorophyta</taxon>
        <taxon>core chlorophytes</taxon>
        <taxon>Trebouxiophyceae</taxon>
        <taxon>Chlorellales</taxon>
        <taxon>Chlorellaceae</taxon>
        <taxon>Chlorella clade</taxon>
        <taxon>Micractinium</taxon>
    </lineage>
</organism>
<dbReference type="GO" id="GO:0016301">
    <property type="term" value="F:kinase activity"/>
    <property type="evidence" value="ECO:0007669"/>
    <property type="project" value="UniProtKB-KW"/>
</dbReference>
<sequence>MQSRQELRAIGRKAHLLLGSTLQAGLAEPASGRVTRGRAAQGAAVASTRAAAAAHVNQLQLHILGPREEAEDRDDAVKAVLSALGDFARCHPQITAESLESPTRVLLEEFSGQVERRLAATATTDIYGAPPLRDCARRAPALLCLLLATADVRSEGIAFLLDALPPALVGLQYELTESMAACKGAQVPAARADLREVAQLNGQLAELLGSACDTKDARLVGMTQPMVDALAAVGAACSDPPEQRRTVLQQNSKALLALLVWAAKNLFSFTALASKDAGLPGPARFHLCSLRTRSAVGNLGSHLRSISNCIRLAKRHKLNKDPHVRAAVDSLDALLPSVRTDVLDQICTPAAAAAYDCFTPADQRGADLGSYLLQHRFAHDLFIQMQHAGTSVLGEARTLSQRLDSLHAESVAATAATSEAAVEQPSLQLSEGEATLLRTLNTMHEETRYLHAQLLALLAASGPDRAALAAAALAAAPMHADPAAAAAAAGEAAGKAVAGPDGPEAHMERILRRRPRKDSGVPSPAIELTKYTALLFLQQKP</sequence>
<keyword evidence="1" id="KW-0808">Transferase</keyword>
<keyword evidence="2" id="KW-1185">Reference proteome</keyword>
<dbReference type="AlphaFoldDB" id="A0A2P6V5F1"/>
<protein>
    <submittedName>
        <fullName evidence="1">Serine threonine kinase</fullName>
    </submittedName>
</protein>
<gene>
    <name evidence="1" type="ORF">C2E20_7100</name>
</gene>
<dbReference type="EMBL" id="LHPF02000027">
    <property type="protein sequence ID" value="PSC69320.1"/>
    <property type="molecule type" value="Genomic_DNA"/>
</dbReference>
<name>A0A2P6V5F1_9CHLO</name>
<comment type="caution">
    <text evidence="1">The sequence shown here is derived from an EMBL/GenBank/DDBJ whole genome shotgun (WGS) entry which is preliminary data.</text>
</comment>
<accession>A0A2P6V5F1</accession>